<comment type="caution">
    <text evidence="2">The sequence shown here is derived from an EMBL/GenBank/DDBJ whole genome shotgun (WGS) entry which is preliminary data.</text>
</comment>
<dbReference type="PROSITE" id="PS00198">
    <property type="entry name" value="4FE4S_FER_1"/>
    <property type="match status" value="1"/>
</dbReference>
<evidence type="ECO:0000313" key="5">
    <source>
        <dbReference type="EMBL" id="CAL6017904.1"/>
    </source>
</evidence>
<dbReference type="EMBL" id="CAXDID020000079">
    <property type="protein sequence ID" value="CAL6017904.1"/>
    <property type="molecule type" value="Genomic_DNA"/>
</dbReference>
<evidence type="ECO:0000259" key="1">
    <source>
        <dbReference type="PROSITE" id="PS51379"/>
    </source>
</evidence>
<gene>
    <name evidence="2" type="ORF">HINF_LOCUS25109</name>
    <name evidence="3" type="ORF">HINF_LOCUS25116</name>
    <name evidence="4" type="ORF">HINF_LOCUS26205</name>
    <name evidence="5" type="ORF">HINF_LOCUS26213</name>
    <name evidence="6" type="ORF">HINF_LOCUS33756</name>
    <name evidence="7" type="ORF">HINF_LOCUS33763</name>
</gene>
<dbReference type="AlphaFoldDB" id="A0AA86U253"/>
<accession>A0AA86U253</accession>
<dbReference type="EMBL" id="CATOUU010000646">
    <property type="protein sequence ID" value="CAI9937471.1"/>
    <property type="molecule type" value="Genomic_DNA"/>
</dbReference>
<protein>
    <recommendedName>
        <fullName evidence="1">4Fe-4S ferredoxin-type domain-containing protein</fullName>
    </recommendedName>
</protein>
<feature type="domain" description="4Fe-4S ferredoxin-type" evidence="1">
    <location>
        <begin position="31"/>
        <end position="57"/>
    </location>
</feature>
<evidence type="ECO:0000313" key="2">
    <source>
        <dbReference type="EMBL" id="CAI9937464.1"/>
    </source>
</evidence>
<sequence length="57" mass="5759">MPAVATNLDNCCFCQSCNVCQYDAISFGADGKVVVSSSCVSCGACVGSCPCGVLELQ</sequence>
<dbReference type="EMBL" id="CAXDID020000079">
    <property type="protein sequence ID" value="CAL6017888.1"/>
    <property type="molecule type" value="Genomic_DNA"/>
</dbReference>
<reference evidence="4 8" key="2">
    <citation type="submission" date="2024-07" db="EMBL/GenBank/DDBJ databases">
        <authorList>
            <person name="Akdeniz Z."/>
        </authorList>
    </citation>
    <scope>NUCLEOTIDE SEQUENCE [LARGE SCALE GENOMIC DNA]</scope>
</reference>
<evidence type="ECO:0000313" key="3">
    <source>
        <dbReference type="EMBL" id="CAI9937471.1"/>
    </source>
</evidence>
<dbReference type="SUPFAM" id="SSF54862">
    <property type="entry name" value="4Fe-4S ferredoxins"/>
    <property type="match status" value="1"/>
</dbReference>
<organism evidence="2">
    <name type="scientific">Hexamita inflata</name>
    <dbReference type="NCBI Taxonomy" id="28002"/>
    <lineage>
        <taxon>Eukaryota</taxon>
        <taxon>Metamonada</taxon>
        <taxon>Diplomonadida</taxon>
        <taxon>Hexamitidae</taxon>
        <taxon>Hexamitinae</taxon>
        <taxon>Hexamita</taxon>
    </lineage>
</organism>
<proteinExistence type="predicted"/>
<dbReference type="EMBL" id="CATOUU010000646">
    <property type="protein sequence ID" value="CAI9937464.1"/>
    <property type="molecule type" value="Genomic_DNA"/>
</dbReference>
<evidence type="ECO:0000313" key="8">
    <source>
        <dbReference type="Proteomes" id="UP001642409"/>
    </source>
</evidence>
<keyword evidence="8" id="KW-1185">Reference proteome</keyword>
<evidence type="ECO:0000313" key="6">
    <source>
        <dbReference type="EMBL" id="CAL6030917.1"/>
    </source>
</evidence>
<dbReference type="InterPro" id="IPR017900">
    <property type="entry name" value="4Fe4S_Fe_S_CS"/>
</dbReference>
<dbReference type="InterPro" id="IPR017896">
    <property type="entry name" value="4Fe4S_Fe-S-bd"/>
</dbReference>
<reference evidence="2" key="1">
    <citation type="submission" date="2023-06" db="EMBL/GenBank/DDBJ databases">
        <authorList>
            <person name="Kurt Z."/>
        </authorList>
    </citation>
    <scope>NUCLEOTIDE SEQUENCE</scope>
</reference>
<dbReference type="EMBL" id="CAXDID020000118">
    <property type="protein sequence ID" value="CAL6030917.1"/>
    <property type="molecule type" value="Genomic_DNA"/>
</dbReference>
<dbReference type="EMBL" id="CAXDID020000118">
    <property type="protein sequence ID" value="CAL6030931.1"/>
    <property type="molecule type" value="Genomic_DNA"/>
</dbReference>
<name>A0AA86U253_9EUKA</name>
<dbReference type="PROSITE" id="PS51379">
    <property type="entry name" value="4FE4S_FER_2"/>
    <property type="match status" value="1"/>
</dbReference>
<evidence type="ECO:0000313" key="4">
    <source>
        <dbReference type="EMBL" id="CAL6017888.1"/>
    </source>
</evidence>
<dbReference type="Proteomes" id="UP001642409">
    <property type="component" value="Unassembled WGS sequence"/>
</dbReference>
<dbReference type="Pfam" id="PF00037">
    <property type="entry name" value="Fer4"/>
    <property type="match status" value="1"/>
</dbReference>
<dbReference type="Gene3D" id="3.30.70.20">
    <property type="match status" value="1"/>
</dbReference>
<evidence type="ECO:0000313" key="7">
    <source>
        <dbReference type="EMBL" id="CAL6030931.1"/>
    </source>
</evidence>